<organism evidence="3 4">
    <name type="scientific">Lingula anatina</name>
    <name type="common">Brachiopod</name>
    <name type="synonym">Lingula unguis</name>
    <dbReference type="NCBI Taxonomy" id="7574"/>
    <lineage>
        <taxon>Eukaryota</taxon>
        <taxon>Metazoa</taxon>
        <taxon>Spiralia</taxon>
        <taxon>Lophotrochozoa</taxon>
        <taxon>Brachiopoda</taxon>
        <taxon>Linguliformea</taxon>
        <taxon>Lingulata</taxon>
        <taxon>Lingulida</taxon>
        <taxon>Linguloidea</taxon>
        <taxon>Lingulidae</taxon>
        <taxon>Lingula</taxon>
    </lineage>
</organism>
<dbReference type="InterPro" id="IPR005651">
    <property type="entry name" value="Trm112-like"/>
</dbReference>
<dbReference type="Proteomes" id="UP000085678">
    <property type="component" value="Unplaced"/>
</dbReference>
<dbReference type="HAMAP" id="MF_01187">
    <property type="entry name" value="UPF0434"/>
    <property type="match status" value="1"/>
</dbReference>
<dbReference type="PANTHER" id="PTHR33505">
    <property type="entry name" value="ZGC:162634"/>
    <property type="match status" value="1"/>
</dbReference>
<name>A0A1S3JJR2_LINAN</name>
<accession>A0A1S3JJR2</accession>
<comment type="similarity">
    <text evidence="1">Belongs to the PREY family.</text>
</comment>
<gene>
    <name evidence="4" type="primary">LOC106173711</name>
</gene>
<dbReference type="OrthoDB" id="1884515at2759"/>
<dbReference type="KEGG" id="lak:106173711"/>
<keyword evidence="3" id="KW-1185">Reference proteome</keyword>
<dbReference type="GeneID" id="106173711"/>
<evidence type="ECO:0000313" key="4">
    <source>
        <dbReference type="RefSeq" id="XP_013410376.1"/>
    </source>
</evidence>
<dbReference type="SUPFAM" id="SSF158997">
    <property type="entry name" value="Trm112p-like"/>
    <property type="match status" value="1"/>
</dbReference>
<dbReference type="Pfam" id="PF03966">
    <property type="entry name" value="Trm112p"/>
    <property type="match status" value="1"/>
</dbReference>
<reference evidence="4" key="1">
    <citation type="submission" date="2025-08" db="UniProtKB">
        <authorList>
            <consortium name="RefSeq"/>
        </authorList>
    </citation>
    <scope>IDENTIFICATION</scope>
    <source>
        <tissue evidence="4">Gonads</tissue>
    </source>
</reference>
<proteinExistence type="inferred from homology"/>
<sequence>MAAPMRATRLFVTDWRSVRRFSLSAALRSPQDEKKFDERMLQYLVCPVSKTPLRYDKENNELVCDNMHVAYPIVNGIPNLVPTDARKITEVTKDTSTDNKNQPET</sequence>
<dbReference type="OMA" id="MICRRAL"/>
<dbReference type="Gene3D" id="2.20.25.10">
    <property type="match status" value="1"/>
</dbReference>
<dbReference type="PANTHER" id="PTHR33505:SF4">
    <property type="entry name" value="PROTEIN PREY, MITOCHONDRIAL"/>
    <property type="match status" value="1"/>
</dbReference>
<dbReference type="InParanoid" id="A0A1S3JJR2"/>
<evidence type="ECO:0000256" key="2">
    <source>
        <dbReference type="ARBA" id="ARBA00040939"/>
    </source>
</evidence>
<dbReference type="STRING" id="7574.A0A1S3JJR2"/>
<protein>
    <recommendedName>
        <fullName evidence="2">Protein preY, mitochondrial</fullName>
    </recommendedName>
</protein>
<dbReference type="RefSeq" id="XP_013410376.1">
    <property type="nucleotide sequence ID" value="XM_013554922.1"/>
</dbReference>
<evidence type="ECO:0000313" key="3">
    <source>
        <dbReference type="Proteomes" id="UP000085678"/>
    </source>
</evidence>
<evidence type="ECO:0000256" key="1">
    <source>
        <dbReference type="ARBA" id="ARBA00038479"/>
    </source>
</evidence>
<dbReference type="AlphaFoldDB" id="A0A1S3JJR2"/>